<gene>
    <name evidence="1" type="ORF">AA0117_g1802</name>
</gene>
<evidence type="ECO:0000313" key="1">
    <source>
        <dbReference type="EMBL" id="RYN81657.1"/>
    </source>
</evidence>
<organism evidence="1 2">
    <name type="scientific">Alternaria alternata</name>
    <name type="common">Alternaria rot fungus</name>
    <name type="synonym">Torula alternata</name>
    <dbReference type="NCBI Taxonomy" id="5599"/>
    <lineage>
        <taxon>Eukaryota</taxon>
        <taxon>Fungi</taxon>
        <taxon>Dikarya</taxon>
        <taxon>Ascomycota</taxon>
        <taxon>Pezizomycotina</taxon>
        <taxon>Dothideomycetes</taxon>
        <taxon>Pleosporomycetidae</taxon>
        <taxon>Pleosporales</taxon>
        <taxon>Pleosporineae</taxon>
        <taxon>Pleosporaceae</taxon>
        <taxon>Alternaria</taxon>
        <taxon>Alternaria sect. Alternaria</taxon>
        <taxon>Alternaria alternata complex</taxon>
    </lineage>
</organism>
<reference evidence="2" key="1">
    <citation type="journal article" date="2019" name="bioRxiv">
        <title>Genomics, evolutionary history and diagnostics of the Alternaria alternata species group including apple and Asian pear pathotypes.</title>
        <authorList>
            <person name="Armitage A.D."/>
            <person name="Cockerton H.M."/>
            <person name="Sreenivasaprasad S."/>
            <person name="Woodhall J.W."/>
            <person name="Lane C.R."/>
            <person name="Harrison R.J."/>
            <person name="Clarkson J.P."/>
        </authorList>
    </citation>
    <scope>NUCLEOTIDE SEQUENCE [LARGE SCALE GENOMIC DNA]</scope>
    <source>
        <strain evidence="2">FERA 1177</strain>
    </source>
</reference>
<dbReference type="EMBL" id="PDXD01000002">
    <property type="protein sequence ID" value="RYN81657.1"/>
    <property type="molecule type" value="Genomic_DNA"/>
</dbReference>
<proteinExistence type="predicted"/>
<name>A0A4Q4NQX0_ALTAL</name>
<sequence>MFGLDKEAYNNDIVNEHDTEARYLRDWRGDSPLGVLIDIINYIKTPRQHDLFALLQSVNN</sequence>
<evidence type="ECO:0000313" key="2">
    <source>
        <dbReference type="Proteomes" id="UP000291422"/>
    </source>
</evidence>
<dbReference type="AlphaFoldDB" id="A0A4Q4NQX0"/>
<comment type="caution">
    <text evidence="1">The sequence shown here is derived from an EMBL/GenBank/DDBJ whole genome shotgun (WGS) entry which is preliminary data.</text>
</comment>
<protein>
    <submittedName>
        <fullName evidence="1">Uncharacterized protein</fullName>
    </submittedName>
</protein>
<accession>A0A4Q4NQX0</accession>
<dbReference type="Proteomes" id="UP000291422">
    <property type="component" value="Unassembled WGS sequence"/>
</dbReference>